<dbReference type="Pfam" id="PF02653">
    <property type="entry name" value="BPD_transp_2"/>
    <property type="match status" value="1"/>
</dbReference>
<dbReference type="AlphaFoldDB" id="A0A1J5SFA1"/>
<gene>
    <name evidence="8" type="ORF">GALL_176340</name>
</gene>
<proteinExistence type="predicted"/>
<evidence type="ECO:0000256" key="7">
    <source>
        <dbReference type="SAM" id="Phobius"/>
    </source>
</evidence>
<feature type="transmembrane region" description="Helical" evidence="7">
    <location>
        <begin position="102"/>
        <end position="118"/>
    </location>
</feature>
<evidence type="ECO:0000313" key="8">
    <source>
        <dbReference type="EMBL" id="OIR00380.1"/>
    </source>
</evidence>
<dbReference type="InterPro" id="IPR001851">
    <property type="entry name" value="ABC_transp_permease"/>
</dbReference>
<sequence length="321" mass="33862">MSIDLSGLASYGVFLLTLAAIYGVVSLALNVQWGMTGLFNIGIAGFYAIGAYCAAIVTTPPSPSHLGGLGLPFGVGLLVAMAVSGLVAFLVGLLTLKLREDYLAIATIGISEIIRLVLKNEDWIGNGVRGIAGIARPLSANPLVYLAVVLLVLAATYLAVERARKSPWGRVLRALRENELGAQAAGKNIYRFRMEAFVLGSMIMGLGGALYAHFIGFVSPEAFEPVFATFLVWVMLIAGGSGNNKGAVLGAFVIWLVWSGTELLTNQLPADYVTQGSALRVLLIGVLLQVILLRRPEGLLPEERPHVGASPASSAEAEDEA</sequence>
<feature type="region of interest" description="Disordered" evidence="6">
    <location>
        <begin position="302"/>
        <end position="321"/>
    </location>
</feature>
<evidence type="ECO:0000256" key="2">
    <source>
        <dbReference type="ARBA" id="ARBA00022475"/>
    </source>
</evidence>
<evidence type="ECO:0000256" key="1">
    <source>
        <dbReference type="ARBA" id="ARBA00004651"/>
    </source>
</evidence>
<reference evidence="8" key="1">
    <citation type="submission" date="2016-10" db="EMBL/GenBank/DDBJ databases">
        <title>Sequence of Gallionella enrichment culture.</title>
        <authorList>
            <person name="Poehlein A."/>
            <person name="Muehling M."/>
            <person name="Daniel R."/>
        </authorList>
    </citation>
    <scope>NUCLEOTIDE SEQUENCE</scope>
</reference>
<dbReference type="PANTHER" id="PTHR30482:SF10">
    <property type="entry name" value="HIGH-AFFINITY BRANCHED-CHAIN AMINO ACID TRANSPORT PROTEIN BRAE"/>
    <property type="match status" value="1"/>
</dbReference>
<evidence type="ECO:0000256" key="3">
    <source>
        <dbReference type="ARBA" id="ARBA00022692"/>
    </source>
</evidence>
<feature type="transmembrane region" description="Helical" evidence="7">
    <location>
        <begin position="38"/>
        <end position="57"/>
    </location>
</feature>
<feature type="transmembrane region" description="Helical" evidence="7">
    <location>
        <begin position="12"/>
        <end position="31"/>
    </location>
</feature>
<dbReference type="PANTHER" id="PTHR30482">
    <property type="entry name" value="HIGH-AFFINITY BRANCHED-CHAIN AMINO ACID TRANSPORT SYSTEM PERMEASE"/>
    <property type="match status" value="1"/>
</dbReference>
<dbReference type="InterPro" id="IPR043428">
    <property type="entry name" value="LivM-like"/>
</dbReference>
<keyword evidence="2" id="KW-1003">Cell membrane</keyword>
<dbReference type="EMBL" id="MLJW01000096">
    <property type="protein sequence ID" value="OIR00380.1"/>
    <property type="molecule type" value="Genomic_DNA"/>
</dbReference>
<accession>A0A1J5SFA1</accession>
<dbReference type="GO" id="GO:0015658">
    <property type="term" value="F:branched-chain amino acid transmembrane transporter activity"/>
    <property type="evidence" value="ECO:0007669"/>
    <property type="project" value="InterPro"/>
</dbReference>
<comment type="subcellular location">
    <subcellularLocation>
        <location evidence="1">Cell membrane</location>
        <topology evidence="1">Multi-pass membrane protein</topology>
    </subcellularLocation>
</comment>
<keyword evidence="4 7" id="KW-1133">Transmembrane helix</keyword>
<evidence type="ECO:0000256" key="5">
    <source>
        <dbReference type="ARBA" id="ARBA00023136"/>
    </source>
</evidence>
<name>A0A1J5SFA1_9ZZZZ</name>
<feature type="transmembrane region" description="Helical" evidence="7">
    <location>
        <begin position="138"/>
        <end position="160"/>
    </location>
</feature>
<feature type="transmembrane region" description="Helical" evidence="7">
    <location>
        <begin position="277"/>
        <end position="294"/>
    </location>
</feature>
<dbReference type="CDD" id="cd06581">
    <property type="entry name" value="TM_PBP1_LivM_like"/>
    <property type="match status" value="1"/>
</dbReference>
<comment type="caution">
    <text evidence="8">The sequence shown here is derived from an EMBL/GenBank/DDBJ whole genome shotgun (WGS) entry which is preliminary data.</text>
</comment>
<keyword evidence="3 7" id="KW-0812">Transmembrane</keyword>
<feature type="transmembrane region" description="Helical" evidence="7">
    <location>
        <begin position="196"/>
        <end position="216"/>
    </location>
</feature>
<keyword evidence="5 7" id="KW-0472">Membrane</keyword>
<evidence type="ECO:0000256" key="4">
    <source>
        <dbReference type="ARBA" id="ARBA00022989"/>
    </source>
</evidence>
<feature type="transmembrane region" description="Helical" evidence="7">
    <location>
        <begin position="69"/>
        <end position="95"/>
    </location>
</feature>
<evidence type="ECO:0000256" key="6">
    <source>
        <dbReference type="SAM" id="MobiDB-lite"/>
    </source>
</evidence>
<dbReference type="GO" id="GO:0005886">
    <property type="term" value="C:plasma membrane"/>
    <property type="evidence" value="ECO:0007669"/>
    <property type="project" value="UniProtKB-SubCell"/>
</dbReference>
<protein>
    <submittedName>
        <fullName evidence="8">Leucine/isoleucine/valine transporter permease subunit</fullName>
    </submittedName>
</protein>
<organism evidence="8">
    <name type="scientific">mine drainage metagenome</name>
    <dbReference type="NCBI Taxonomy" id="410659"/>
    <lineage>
        <taxon>unclassified sequences</taxon>
        <taxon>metagenomes</taxon>
        <taxon>ecological metagenomes</taxon>
    </lineage>
</organism>